<feature type="region of interest" description="Disordered" evidence="1">
    <location>
        <begin position="1"/>
        <end position="23"/>
    </location>
</feature>
<organism evidence="2 3">
    <name type="scientific">Streptomyces racemochromogenes</name>
    <dbReference type="NCBI Taxonomy" id="67353"/>
    <lineage>
        <taxon>Bacteria</taxon>
        <taxon>Bacillati</taxon>
        <taxon>Actinomycetota</taxon>
        <taxon>Actinomycetes</taxon>
        <taxon>Kitasatosporales</taxon>
        <taxon>Streptomycetaceae</taxon>
        <taxon>Streptomyces</taxon>
    </lineage>
</organism>
<evidence type="ECO:0000256" key="1">
    <source>
        <dbReference type="SAM" id="MobiDB-lite"/>
    </source>
</evidence>
<feature type="compositionally biased region" description="Basic residues" evidence="1">
    <location>
        <begin position="48"/>
        <end position="57"/>
    </location>
</feature>
<name>A0ABW7P7R6_9ACTN</name>
<evidence type="ECO:0000313" key="3">
    <source>
        <dbReference type="Proteomes" id="UP001610631"/>
    </source>
</evidence>
<protein>
    <submittedName>
        <fullName evidence="2">Uncharacterized protein</fullName>
    </submittedName>
</protein>
<accession>A0ABW7P7R6</accession>
<dbReference type="Proteomes" id="UP001610631">
    <property type="component" value="Unassembled WGS sequence"/>
</dbReference>
<dbReference type="EMBL" id="JBBDHD010000005">
    <property type="protein sequence ID" value="MFH7594117.1"/>
    <property type="molecule type" value="Genomic_DNA"/>
</dbReference>
<evidence type="ECO:0000313" key="2">
    <source>
        <dbReference type="EMBL" id="MFH7594117.1"/>
    </source>
</evidence>
<gene>
    <name evidence="2" type="ORF">WDV06_03300</name>
</gene>
<proteinExistence type="predicted"/>
<reference evidence="2 3" key="1">
    <citation type="submission" date="2024-03" db="EMBL/GenBank/DDBJ databases">
        <title>Whole genome sequencing of Streptomyces racemochromogenes, to identify antimicrobial biosynthetic gene clusters.</title>
        <authorList>
            <person name="Suryawanshi P."/>
            <person name="Krishnaraj P.U."/>
            <person name="Arun Y.P."/>
            <person name="Suryawanshi M.P."/>
            <person name="Rakshit O."/>
        </authorList>
    </citation>
    <scope>NUCLEOTIDE SEQUENCE [LARGE SCALE GENOMIC DNA]</scope>
    <source>
        <strain evidence="2 3">AUDT626</strain>
    </source>
</reference>
<sequence length="57" mass="6392">MRPAVQPRVEHTLAEPSRAPRATVDGMCDRTHRYLADIQADRASPPGRRPRARASRS</sequence>
<keyword evidence="3" id="KW-1185">Reference proteome</keyword>
<feature type="region of interest" description="Disordered" evidence="1">
    <location>
        <begin position="37"/>
        <end position="57"/>
    </location>
</feature>
<comment type="caution">
    <text evidence="2">The sequence shown here is derived from an EMBL/GenBank/DDBJ whole genome shotgun (WGS) entry which is preliminary data.</text>
</comment>